<name>A0A7K0D3B2_9NOCA</name>
<dbReference type="OrthoDB" id="9801841at2"/>
<dbReference type="Pfam" id="PF13672">
    <property type="entry name" value="PP2C_2"/>
    <property type="match status" value="1"/>
</dbReference>
<dbReference type="RefSeq" id="WP_153410913.1">
    <property type="nucleotide sequence ID" value="NZ_WEGK01000006.1"/>
</dbReference>
<dbReference type="Gene3D" id="3.60.40.10">
    <property type="entry name" value="PPM-type phosphatase domain"/>
    <property type="match status" value="1"/>
</dbReference>
<reference evidence="3 4" key="1">
    <citation type="submission" date="2019-10" db="EMBL/GenBank/DDBJ databases">
        <title>Nocardia macrotermitis sp. nov. and Nocardia aurantia sp. nov., isolated from the gut of fungus growing-termite Macrotermes natalensis.</title>
        <authorList>
            <person name="Benndorf R."/>
            <person name="Schwitalla J."/>
            <person name="Martin K."/>
            <person name="De Beer W."/>
            <person name="Kaster A.-K."/>
            <person name="Vollmers J."/>
            <person name="Poulsen M."/>
            <person name="Beemelmanns C."/>
        </authorList>
    </citation>
    <scope>NUCLEOTIDE SEQUENCE [LARGE SCALE GENOMIC DNA]</scope>
    <source>
        <strain evidence="3 4">RB20</strain>
    </source>
</reference>
<dbReference type="SMART" id="SM00331">
    <property type="entry name" value="PP2C_SIG"/>
    <property type="match status" value="1"/>
</dbReference>
<evidence type="ECO:0000313" key="3">
    <source>
        <dbReference type="EMBL" id="MQY20131.1"/>
    </source>
</evidence>
<dbReference type="SMART" id="SM00332">
    <property type="entry name" value="PP2Cc"/>
    <property type="match status" value="1"/>
</dbReference>
<feature type="compositionally biased region" description="Gly residues" evidence="1">
    <location>
        <begin position="273"/>
        <end position="283"/>
    </location>
</feature>
<dbReference type="InterPro" id="IPR001932">
    <property type="entry name" value="PPM-type_phosphatase-like_dom"/>
</dbReference>
<gene>
    <name evidence="3" type="ORF">NRB20_32270</name>
</gene>
<proteinExistence type="predicted"/>
<dbReference type="InterPro" id="IPR036457">
    <property type="entry name" value="PPM-type-like_dom_sf"/>
</dbReference>
<comment type="caution">
    <text evidence="3">The sequence shown here is derived from an EMBL/GenBank/DDBJ whole genome shotgun (WGS) entry which is preliminary data.</text>
</comment>
<dbReference type="PROSITE" id="PS51746">
    <property type="entry name" value="PPM_2"/>
    <property type="match status" value="1"/>
</dbReference>
<dbReference type="AlphaFoldDB" id="A0A7K0D3B2"/>
<keyword evidence="4" id="KW-1185">Reference proteome</keyword>
<feature type="domain" description="PPM-type phosphatase" evidence="2">
    <location>
        <begin position="26"/>
        <end position="241"/>
    </location>
</feature>
<evidence type="ECO:0000259" key="2">
    <source>
        <dbReference type="PROSITE" id="PS51746"/>
    </source>
</evidence>
<dbReference type="Proteomes" id="UP000438448">
    <property type="component" value="Unassembled WGS sequence"/>
</dbReference>
<dbReference type="SUPFAM" id="SSF81606">
    <property type="entry name" value="PP2C-like"/>
    <property type="match status" value="1"/>
</dbReference>
<accession>A0A7K0D3B2</accession>
<dbReference type="CDD" id="cd00143">
    <property type="entry name" value="PP2Cc"/>
    <property type="match status" value="1"/>
</dbReference>
<evidence type="ECO:0000313" key="4">
    <source>
        <dbReference type="Proteomes" id="UP000438448"/>
    </source>
</evidence>
<protein>
    <recommendedName>
        <fullName evidence="2">PPM-type phosphatase domain-containing protein</fullName>
    </recommendedName>
</protein>
<dbReference type="EMBL" id="WEGK01000006">
    <property type="protein sequence ID" value="MQY20131.1"/>
    <property type="molecule type" value="Genomic_DNA"/>
</dbReference>
<feature type="region of interest" description="Disordered" evidence="1">
    <location>
        <begin position="245"/>
        <end position="294"/>
    </location>
</feature>
<evidence type="ECO:0000256" key="1">
    <source>
        <dbReference type="SAM" id="MobiDB-lite"/>
    </source>
</evidence>
<sequence>MRIRIEALTHRGLHREVNEDSVGWNGWSFSGPAPAPMTVEFDIEQPTTIVVCDGLGGHAGGREAARLACEILTEPGIFGTATDNDAILDTLGRQLQQASDIINDLGAADPRLARMGCTMVGVVVVPDGRAIVFNVGDSRCYRVEGRYLAQLTVDHRRAGSNVLRQALGAGVRTRVEPDYFDCPIPPAPGLLLCTDGLSDYTNTADLERLAVTPGPEFLTATRDLAFAGGGGDNVTVVRVEAIAAPVTHRPGSASDEGEDDGRTHPDRNLHGAFGAGDPNGWGGATHPDREFRSR</sequence>
<feature type="compositionally biased region" description="Basic and acidic residues" evidence="1">
    <location>
        <begin position="260"/>
        <end position="269"/>
    </location>
</feature>
<organism evidence="3 4">
    <name type="scientific">Nocardia macrotermitis</name>
    <dbReference type="NCBI Taxonomy" id="2585198"/>
    <lineage>
        <taxon>Bacteria</taxon>
        <taxon>Bacillati</taxon>
        <taxon>Actinomycetota</taxon>
        <taxon>Actinomycetes</taxon>
        <taxon>Mycobacteriales</taxon>
        <taxon>Nocardiaceae</taxon>
        <taxon>Nocardia</taxon>
    </lineage>
</organism>